<dbReference type="GO" id="GO:0003872">
    <property type="term" value="F:6-phosphofructokinase activity"/>
    <property type="evidence" value="ECO:0007669"/>
    <property type="project" value="TreeGrafter"/>
</dbReference>
<evidence type="ECO:0000256" key="4">
    <source>
        <dbReference type="ARBA" id="ARBA00022777"/>
    </source>
</evidence>
<dbReference type="OrthoDB" id="9801219at2"/>
<dbReference type="EMBL" id="STFF01000001">
    <property type="protein sequence ID" value="THU41978.1"/>
    <property type="molecule type" value="Genomic_DNA"/>
</dbReference>
<evidence type="ECO:0000256" key="1">
    <source>
        <dbReference type="ARBA" id="ARBA00010688"/>
    </source>
</evidence>
<dbReference type="InterPro" id="IPR029056">
    <property type="entry name" value="Ribokinase-like"/>
</dbReference>
<dbReference type="Gene3D" id="3.40.1190.20">
    <property type="match status" value="1"/>
</dbReference>
<dbReference type="PROSITE" id="PS00584">
    <property type="entry name" value="PFKB_KINASES_2"/>
    <property type="match status" value="1"/>
</dbReference>
<evidence type="ECO:0000313" key="9">
    <source>
        <dbReference type="Proteomes" id="UP000306918"/>
    </source>
</evidence>
<gene>
    <name evidence="8" type="ORF">FAM09_07705</name>
</gene>
<evidence type="ECO:0000256" key="3">
    <source>
        <dbReference type="ARBA" id="ARBA00022741"/>
    </source>
</evidence>
<dbReference type="GO" id="GO:0005524">
    <property type="term" value="F:ATP binding"/>
    <property type="evidence" value="ECO:0007669"/>
    <property type="project" value="UniProtKB-KW"/>
</dbReference>
<comment type="caution">
    <text evidence="8">The sequence shown here is derived from an EMBL/GenBank/DDBJ whole genome shotgun (WGS) entry which is preliminary data.</text>
</comment>
<keyword evidence="2 6" id="KW-0808">Transferase</keyword>
<evidence type="ECO:0000256" key="6">
    <source>
        <dbReference type="PIRNR" id="PIRNR000535"/>
    </source>
</evidence>
<dbReference type="PIRSF" id="PIRSF000535">
    <property type="entry name" value="1PFK/6PFK/LacC"/>
    <property type="match status" value="1"/>
</dbReference>
<keyword evidence="4 8" id="KW-0418">Kinase</keyword>
<dbReference type="FunFam" id="3.40.1190.20:FF:000001">
    <property type="entry name" value="Phosphofructokinase"/>
    <property type="match status" value="1"/>
</dbReference>
<keyword evidence="9" id="KW-1185">Reference proteome</keyword>
<name>A0A4S8I1D4_9BACT</name>
<dbReference type="AlphaFoldDB" id="A0A4S8I1D4"/>
<evidence type="ECO:0000256" key="5">
    <source>
        <dbReference type="ARBA" id="ARBA00022840"/>
    </source>
</evidence>
<reference evidence="8 9" key="1">
    <citation type="submission" date="2019-04" db="EMBL/GenBank/DDBJ databases">
        <title>Niastella caeni sp. nov., isolated from activated sludge.</title>
        <authorList>
            <person name="Sheng M."/>
        </authorList>
    </citation>
    <scope>NUCLEOTIDE SEQUENCE [LARGE SCALE GENOMIC DNA]</scope>
    <source>
        <strain evidence="8 9">HX-2-15</strain>
    </source>
</reference>
<sequence>MIVTITMNPAVDKSTSVNKLVPEKKMRCSELITEAGGGGINVSKAIKELGGESLAIFPSGGMNGKLIENYLTAQQINFKCLPVAHETRENIVVRETDTNSQFRFVMPGASLTEKEAHTCFDILQQLQPRPSIIIASGSLPPGLPEDFFGQLARVVKQLNARYIIDTSGKPLQLAAKEGVYLLKPNLSELCALVGREHLELNEVDDAAMEVIKEGRCEVMVVSMGPSGALLVTREGCEHVPTPTVKKQSTVGAGDSMVAGMVWMMAQGKSLSETVRFGVACGTAATMNPGTQLFKKDDVYRLYEWINKYADKYKMNLD</sequence>
<keyword evidence="3" id="KW-0547">Nucleotide-binding</keyword>
<keyword evidence="5" id="KW-0067">ATP-binding</keyword>
<comment type="similarity">
    <text evidence="1">Belongs to the carbohydrate kinase PfkB family.</text>
</comment>
<dbReference type="Pfam" id="PF00294">
    <property type="entry name" value="PfkB"/>
    <property type="match status" value="1"/>
</dbReference>
<dbReference type="InterPro" id="IPR017583">
    <property type="entry name" value="Tagatose/fructose_Pkinase"/>
</dbReference>
<evidence type="ECO:0000259" key="7">
    <source>
        <dbReference type="Pfam" id="PF00294"/>
    </source>
</evidence>
<dbReference type="CDD" id="cd01164">
    <property type="entry name" value="FruK_PfkB_like"/>
    <property type="match status" value="1"/>
</dbReference>
<evidence type="ECO:0000256" key="2">
    <source>
        <dbReference type="ARBA" id="ARBA00022679"/>
    </source>
</evidence>
<organism evidence="8 9">
    <name type="scientific">Niastella caeni</name>
    <dbReference type="NCBI Taxonomy" id="2569763"/>
    <lineage>
        <taxon>Bacteria</taxon>
        <taxon>Pseudomonadati</taxon>
        <taxon>Bacteroidota</taxon>
        <taxon>Chitinophagia</taxon>
        <taxon>Chitinophagales</taxon>
        <taxon>Chitinophagaceae</taxon>
        <taxon>Niastella</taxon>
    </lineage>
</organism>
<dbReference type="InterPro" id="IPR002173">
    <property type="entry name" value="Carboh/pur_kinase_PfkB_CS"/>
</dbReference>
<dbReference type="InterPro" id="IPR011611">
    <property type="entry name" value="PfkB_dom"/>
</dbReference>
<dbReference type="GO" id="GO:0005829">
    <property type="term" value="C:cytosol"/>
    <property type="evidence" value="ECO:0007669"/>
    <property type="project" value="TreeGrafter"/>
</dbReference>
<protein>
    <submittedName>
        <fullName evidence="8">1-phosphofructokinase family hexose kinase</fullName>
    </submittedName>
</protein>
<feature type="domain" description="Carbohydrate kinase PfkB" evidence="7">
    <location>
        <begin position="6"/>
        <end position="292"/>
    </location>
</feature>
<dbReference type="PANTHER" id="PTHR46566">
    <property type="entry name" value="1-PHOSPHOFRUCTOKINASE-RELATED"/>
    <property type="match status" value="1"/>
</dbReference>
<dbReference type="PANTHER" id="PTHR46566:SF2">
    <property type="entry name" value="ATP-DEPENDENT 6-PHOSPHOFRUCTOKINASE ISOZYME 2"/>
    <property type="match status" value="1"/>
</dbReference>
<dbReference type="NCBIfam" id="TIGR03168">
    <property type="entry name" value="1-PFK"/>
    <property type="match status" value="1"/>
</dbReference>
<proteinExistence type="inferred from homology"/>
<dbReference type="PROSITE" id="PS00583">
    <property type="entry name" value="PFKB_KINASES_1"/>
    <property type="match status" value="1"/>
</dbReference>
<dbReference type="Proteomes" id="UP000306918">
    <property type="component" value="Unassembled WGS sequence"/>
</dbReference>
<accession>A0A4S8I1D4</accession>
<dbReference type="RefSeq" id="WP_136576465.1">
    <property type="nucleotide sequence ID" value="NZ_STFF01000001.1"/>
</dbReference>
<evidence type="ECO:0000313" key="8">
    <source>
        <dbReference type="EMBL" id="THU41978.1"/>
    </source>
</evidence>
<dbReference type="SUPFAM" id="SSF53613">
    <property type="entry name" value="Ribokinase-like"/>
    <property type="match status" value="1"/>
</dbReference>